<gene>
    <name evidence="4" type="ORF">PYV00_23665</name>
</gene>
<dbReference type="SUPFAM" id="SSF52172">
    <property type="entry name" value="CheY-like"/>
    <property type="match status" value="1"/>
</dbReference>
<protein>
    <submittedName>
        <fullName evidence="4">Response regulator</fullName>
    </submittedName>
</protein>
<dbReference type="InterPro" id="IPR001789">
    <property type="entry name" value="Sig_transdc_resp-reg_receiver"/>
</dbReference>
<dbReference type="PROSITE" id="PS50110">
    <property type="entry name" value="RESPONSE_REGULATORY"/>
    <property type="match status" value="1"/>
</dbReference>
<dbReference type="InterPro" id="IPR011006">
    <property type="entry name" value="CheY-like_superfamily"/>
</dbReference>
<evidence type="ECO:0000256" key="2">
    <source>
        <dbReference type="PROSITE-ProRule" id="PRU00169"/>
    </source>
</evidence>
<evidence type="ECO:0000313" key="4">
    <source>
        <dbReference type="EMBL" id="MDE8654695.1"/>
    </source>
</evidence>
<dbReference type="InterPro" id="IPR050595">
    <property type="entry name" value="Bact_response_regulator"/>
</dbReference>
<dbReference type="Gene3D" id="3.40.50.2300">
    <property type="match status" value="1"/>
</dbReference>
<dbReference type="Pfam" id="PF00072">
    <property type="entry name" value="Response_reg"/>
    <property type="match status" value="1"/>
</dbReference>
<feature type="modified residue" description="4-aspartylphosphate" evidence="2">
    <location>
        <position position="52"/>
    </location>
</feature>
<keyword evidence="5" id="KW-1185">Reference proteome</keyword>
<dbReference type="Proteomes" id="UP001216253">
    <property type="component" value="Unassembled WGS sequence"/>
</dbReference>
<evidence type="ECO:0000256" key="1">
    <source>
        <dbReference type="ARBA" id="ARBA00022553"/>
    </source>
</evidence>
<dbReference type="PANTHER" id="PTHR44591:SF3">
    <property type="entry name" value="RESPONSE REGULATORY DOMAIN-CONTAINING PROTEIN"/>
    <property type="match status" value="1"/>
</dbReference>
<dbReference type="SMART" id="SM00448">
    <property type="entry name" value="REC"/>
    <property type="match status" value="1"/>
</dbReference>
<evidence type="ECO:0000259" key="3">
    <source>
        <dbReference type="PROSITE" id="PS50110"/>
    </source>
</evidence>
<reference evidence="4 5" key="1">
    <citation type="submission" date="2023-03" db="EMBL/GenBank/DDBJ databases">
        <title>NovoSphingobium album sp. nov. isolated from polycyclic aromatic hydrocarbons- and heavy-metal polluted soil.</title>
        <authorList>
            <person name="Liu Z."/>
            <person name="Wang K."/>
        </authorList>
    </citation>
    <scope>NUCLEOTIDE SEQUENCE [LARGE SCALE GENOMIC DNA]</scope>
    <source>
        <strain evidence="4 5">H3SJ31-1</strain>
    </source>
</reference>
<feature type="domain" description="Response regulatory" evidence="3">
    <location>
        <begin position="3"/>
        <end position="117"/>
    </location>
</feature>
<organism evidence="4 5">
    <name type="scientific">Novosphingobium album</name>
    <name type="common">ex Liu et al. 2023</name>
    <dbReference type="NCBI Taxonomy" id="3031130"/>
    <lineage>
        <taxon>Bacteria</taxon>
        <taxon>Pseudomonadati</taxon>
        <taxon>Pseudomonadota</taxon>
        <taxon>Alphaproteobacteria</taxon>
        <taxon>Sphingomonadales</taxon>
        <taxon>Sphingomonadaceae</taxon>
        <taxon>Novosphingobium</taxon>
    </lineage>
</organism>
<accession>A0ABT5WXR1</accession>
<keyword evidence="1 2" id="KW-0597">Phosphoprotein</keyword>
<dbReference type="RefSeq" id="WP_275230815.1">
    <property type="nucleotide sequence ID" value="NZ_JARESE010000098.1"/>
</dbReference>
<comment type="caution">
    <text evidence="4">The sequence shown here is derived from an EMBL/GenBank/DDBJ whole genome shotgun (WGS) entry which is preliminary data.</text>
</comment>
<sequence>MAFILVVDDEFLLAMMLADILEDEGYKVETAPNGQVALDRIKEEQPTLIITDFMMPIMTGLELAEAVRSDESISDMPIILVSGARGGIARERPEYFQAVFDKPYKNEALLAAVERLVSPTRPS</sequence>
<name>A0ABT5WXR1_9SPHN</name>
<evidence type="ECO:0000313" key="5">
    <source>
        <dbReference type="Proteomes" id="UP001216253"/>
    </source>
</evidence>
<proteinExistence type="predicted"/>
<dbReference type="EMBL" id="JARESE010000098">
    <property type="protein sequence ID" value="MDE8654695.1"/>
    <property type="molecule type" value="Genomic_DNA"/>
</dbReference>
<dbReference type="PANTHER" id="PTHR44591">
    <property type="entry name" value="STRESS RESPONSE REGULATOR PROTEIN 1"/>
    <property type="match status" value="1"/>
</dbReference>